<evidence type="ECO:0000256" key="1">
    <source>
        <dbReference type="ARBA" id="ARBA00022786"/>
    </source>
</evidence>
<gene>
    <name evidence="3" type="ORF">OLEA9_A065501</name>
</gene>
<dbReference type="PANTHER" id="PTHR23315">
    <property type="entry name" value="U BOX DOMAIN-CONTAINING"/>
    <property type="match status" value="1"/>
</dbReference>
<feature type="domain" description="U-box" evidence="2">
    <location>
        <begin position="8"/>
        <end position="104"/>
    </location>
</feature>
<evidence type="ECO:0000313" key="3">
    <source>
        <dbReference type="EMBL" id="CAA3001943.1"/>
    </source>
</evidence>
<protein>
    <submittedName>
        <fullName evidence="3">U-box domain-containing 13-like isoform X2</fullName>
    </submittedName>
</protein>
<keyword evidence="4" id="KW-1185">Reference proteome</keyword>
<dbReference type="SUPFAM" id="SSF48371">
    <property type="entry name" value="ARM repeat"/>
    <property type="match status" value="1"/>
</dbReference>
<dbReference type="AlphaFoldDB" id="A0A8S0TA20"/>
<proteinExistence type="predicted"/>
<dbReference type="Pfam" id="PF25598">
    <property type="entry name" value="ARM_PUB"/>
    <property type="match status" value="1"/>
</dbReference>
<dbReference type="PANTHER" id="PTHR23315:SF275">
    <property type="entry name" value="U-BOX DOMAIN-CONTAINING PROTEIN 13"/>
    <property type="match status" value="1"/>
</dbReference>
<dbReference type="Gramene" id="OE9A065501T1">
    <property type="protein sequence ID" value="OE9A065501C1"/>
    <property type="gene ID" value="OE9A065501"/>
</dbReference>
<evidence type="ECO:0000313" key="4">
    <source>
        <dbReference type="Proteomes" id="UP000594638"/>
    </source>
</evidence>
<reference evidence="3 4" key="1">
    <citation type="submission" date="2019-12" db="EMBL/GenBank/DDBJ databases">
        <authorList>
            <person name="Alioto T."/>
            <person name="Alioto T."/>
            <person name="Gomez Garrido J."/>
        </authorList>
    </citation>
    <scope>NUCLEOTIDE SEQUENCE [LARGE SCALE GENOMIC DNA]</scope>
</reference>
<dbReference type="Proteomes" id="UP000594638">
    <property type="component" value="Unassembled WGS sequence"/>
</dbReference>
<evidence type="ECO:0000259" key="2">
    <source>
        <dbReference type="Pfam" id="PF25598"/>
    </source>
</evidence>
<sequence>MMLQRHSSKNQGNKGKAIRAGIVRTLMRLLTKLEGGMVDEALAIQAILASHPEGKAAIGAAEAVPVLVDVIGNGSPRNKANAAAVLVHLCARDQHYLVECQELGML</sequence>
<dbReference type="Gene3D" id="1.25.10.10">
    <property type="entry name" value="Leucine-rich Repeat Variant"/>
    <property type="match status" value="1"/>
</dbReference>
<dbReference type="EMBL" id="CACTIH010005793">
    <property type="protein sequence ID" value="CAA3001943.1"/>
    <property type="molecule type" value="Genomic_DNA"/>
</dbReference>
<accession>A0A8S0TA20</accession>
<dbReference type="InterPro" id="IPR011989">
    <property type="entry name" value="ARM-like"/>
</dbReference>
<comment type="caution">
    <text evidence="3">The sequence shown here is derived from an EMBL/GenBank/DDBJ whole genome shotgun (WGS) entry which is preliminary data.</text>
</comment>
<dbReference type="InterPro" id="IPR058678">
    <property type="entry name" value="ARM_PUB"/>
</dbReference>
<keyword evidence="1" id="KW-0833">Ubl conjugation pathway</keyword>
<dbReference type="OrthoDB" id="7537227at2759"/>
<name>A0A8S0TA20_OLEEU</name>
<organism evidence="3 4">
    <name type="scientific">Olea europaea subsp. europaea</name>
    <dbReference type="NCBI Taxonomy" id="158383"/>
    <lineage>
        <taxon>Eukaryota</taxon>
        <taxon>Viridiplantae</taxon>
        <taxon>Streptophyta</taxon>
        <taxon>Embryophyta</taxon>
        <taxon>Tracheophyta</taxon>
        <taxon>Spermatophyta</taxon>
        <taxon>Magnoliopsida</taxon>
        <taxon>eudicotyledons</taxon>
        <taxon>Gunneridae</taxon>
        <taxon>Pentapetalae</taxon>
        <taxon>asterids</taxon>
        <taxon>lamiids</taxon>
        <taxon>Lamiales</taxon>
        <taxon>Oleaceae</taxon>
        <taxon>Oleeae</taxon>
        <taxon>Olea</taxon>
    </lineage>
</organism>
<dbReference type="InterPro" id="IPR016024">
    <property type="entry name" value="ARM-type_fold"/>
</dbReference>